<feature type="transmembrane region" description="Helical" evidence="1">
    <location>
        <begin position="79"/>
        <end position="101"/>
    </location>
</feature>
<dbReference type="AlphaFoldDB" id="A0A423IIH7"/>
<feature type="transmembrane region" description="Helical" evidence="1">
    <location>
        <begin position="214"/>
        <end position="235"/>
    </location>
</feature>
<comment type="caution">
    <text evidence="2">The sequence shown here is derived from an EMBL/GenBank/DDBJ whole genome shotgun (WGS) entry which is preliminary data.</text>
</comment>
<sequence length="236" mass="26816">MFAAYFRLDQMEGHFIASHLVGINRKTLGNSPLGRMKRVRQIGALTGRITYFQMLDRYAVMEAEIFPEHLKKWVKFPRYLMRIALTGACLLLLLFGLERIFKTVSEPASDLKLLCMAALIACVVMALIALFVRTYVSFFKLAEIESFLTESYFVARNRRVLGNSAYGRLSRLSHISIILLLDHDFLSGSDPDAMNEIARFPLPVRRWVIIPARILGYSFLGYCVIYLGGALFGVFA</sequence>
<name>A0A423IIH7_9PSED</name>
<proteinExistence type="predicted"/>
<protein>
    <submittedName>
        <fullName evidence="2">Uncharacterized protein</fullName>
    </submittedName>
</protein>
<dbReference type="Proteomes" id="UP000285636">
    <property type="component" value="Unassembled WGS sequence"/>
</dbReference>
<evidence type="ECO:0000313" key="2">
    <source>
        <dbReference type="EMBL" id="RON25216.1"/>
    </source>
</evidence>
<evidence type="ECO:0000313" key="3">
    <source>
        <dbReference type="Proteomes" id="UP000285636"/>
    </source>
</evidence>
<gene>
    <name evidence="2" type="ORF">BK660_04370</name>
</gene>
<feature type="transmembrane region" description="Helical" evidence="1">
    <location>
        <begin position="113"/>
        <end position="132"/>
    </location>
</feature>
<keyword evidence="1" id="KW-0812">Transmembrane</keyword>
<keyword evidence="1" id="KW-1133">Transmembrane helix</keyword>
<accession>A0A423IIH7</accession>
<organism evidence="2 3">
    <name type="scientific">Pseudomonas brassicacearum</name>
    <dbReference type="NCBI Taxonomy" id="930166"/>
    <lineage>
        <taxon>Bacteria</taxon>
        <taxon>Pseudomonadati</taxon>
        <taxon>Pseudomonadota</taxon>
        <taxon>Gammaproteobacteria</taxon>
        <taxon>Pseudomonadales</taxon>
        <taxon>Pseudomonadaceae</taxon>
        <taxon>Pseudomonas</taxon>
    </lineage>
</organism>
<reference evidence="2 3" key="1">
    <citation type="submission" date="2016-10" db="EMBL/GenBank/DDBJ databases">
        <title>Comparative genome analysis of multiple Pseudomonas spp. focuses on biocontrol and plant growth promoting traits.</title>
        <authorList>
            <person name="Tao X.-Y."/>
            <person name="Taylor C.G."/>
        </authorList>
    </citation>
    <scope>NUCLEOTIDE SEQUENCE [LARGE SCALE GENOMIC DNA]</scope>
    <source>
        <strain evidence="2 3">38D7</strain>
    </source>
</reference>
<dbReference type="EMBL" id="MOBK01000001">
    <property type="protein sequence ID" value="RON25216.1"/>
    <property type="molecule type" value="Genomic_DNA"/>
</dbReference>
<keyword evidence="1" id="KW-0472">Membrane</keyword>
<evidence type="ECO:0000256" key="1">
    <source>
        <dbReference type="SAM" id="Phobius"/>
    </source>
</evidence>